<feature type="domain" description="cDENN" evidence="1">
    <location>
        <begin position="7"/>
        <end position="72"/>
    </location>
</feature>
<feature type="non-terminal residue" evidence="2">
    <location>
        <position position="1"/>
    </location>
</feature>
<dbReference type="InterPro" id="IPR047278">
    <property type="entry name" value="DEN5A/B"/>
</dbReference>
<dbReference type="Pfam" id="PF02141">
    <property type="entry name" value="DENN"/>
    <property type="match status" value="1"/>
</dbReference>
<sequence length="73" mass="8304">LYEASQKPNQLAMTLESYVFNIIYEVPLPPFGRSMKFYGCSSPVYVIRPGLGELPLFDFSLYDMFKLLGVDSV</sequence>
<organism evidence="2">
    <name type="scientific">Arion vulgaris</name>
    <dbReference type="NCBI Taxonomy" id="1028688"/>
    <lineage>
        <taxon>Eukaryota</taxon>
        <taxon>Metazoa</taxon>
        <taxon>Spiralia</taxon>
        <taxon>Lophotrochozoa</taxon>
        <taxon>Mollusca</taxon>
        <taxon>Gastropoda</taxon>
        <taxon>Heterobranchia</taxon>
        <taxon>Euthyneura</taxon>
        <taxon>Panpulmonata</taxon>
        <taxon>Eupulmonata</taxon>
        <taxon>Stylommatophora</taxon>
        <taxon>Helicina</taxon>
        <taxon>Arionoidea</taxon>
        <taxon>Arionidae</taxon>
        <taxon>Arion</taxon>
    </lineage>
</organism>
<evidence type="ECO:0000313" key="2">
    <source>
        <dbReference type="EMBL" id="CEK51404.1"/>
    </source>
</evidence>
<accession>A0A0B6Y5I6</accession>
<dbReference type="PANTHER" id="PTHR46070:SF1">
    <property type="entry name" value="PINSTRIPE, ISOFORM A"/>
    <property type="match status" value="1"/>
</dbReference>
<feature type="non-terminal residue" evidence="2">
    <location>
        <position position="73"/>
    </location>
</feature>
<dbReference type="GO" id="GO:0005085">
    <property type="term" value="F:guanyl-nucleotide exchange factor activity"/>
    <property type="evidence" value="ECO:0007669"/>
    <property type="project" value="InterPro"/>
</dbReference>
<dbReference type="AlphaFoldDB" id="A0A0B6Y5I6"/>
<dbReference type="GO" id="GO:0031267">
    <property type="term" value="F:small GTPase binding"/>
    <property type="evidence" value="ECO:0007669"/>
    <property type="project" value="InterPro"/>
</dbReference>
<dbReference type="PANTHER" id="PTHR46070">
    <property type="entry name" value="PINSTRIPE, ISOFORM A"/>
    <property type="match status" value="1"/>
</dbReference>
<dbReference type="InterPro" id="IPR001194">
    <property type="entry name" value="cDENN_dom"/>
</dbReference>
<reference evidence="2" key="1">
    <citation type="submission" date="2014-12" db="EMBL/GenBank/DDBJ databases">
        <title>Insight into the proteome of Arion vulgaris.</title>
        <authorList>
            <person name="Aradska J."/>
            <person name="Bulat T."/>
            <person name="Smidak R."/>
            <person name="Sarate P."/>
            <person name="Gangsoo J."/>
            <person name="Sialana F."/>
            <person name="Bilban M."/>
            <person name="Lubec G."/>
        </authorList>
    </citation>
    <scope>NUCLEOTIDE SEQUENCE</scope>
    <source>
        <tissue evidence="2">Skin</tissue>
    </source>
</reference>
<dbReference type="EMBL" id="HACG01004539">
    <property type="protein sequence ID" value="CEK51404.1"/>
    <property type="molecule type" value="Transcribed_RNA"/>
</dbReference>
<gene>
    <name evidence="2" type="primary">ORF13336</name>
</gene>
<name>A0A0B6Y5I6_9EUPU</name>
<evidence type="ECO:0000259" key="1">
    <source>
        <dbReference type="Pfam" id="PF02141"/>
    </source>
</evidence>
<protein>
    <recommendedName>
        <fullName evidence="1">cDENN domain-containing protein</fullName>
    </recommendedName>
</protein>
<proteinExistence type="predicted"/>